<dbReference type="GO" id="GO:0019172">
    <property type="term" value="F:glyoxalase III activity"/>
    <property type="evidence" value="ECO:0007669"/>
    <property type="project" value="UniProtKB-EC"/>
</dbReference>
<dbReference type="Proteomes" id="UP000799753">
    <property type="component" value="Unassembled WGS sequence"/>
</dbReference>
<dbReference type="Gene3D" id="3.40.50.880">
    <property type="match status" value="1"/>
</dbReference>
<keyword evidence="8" id="KW-1185">Reference proteome</keyword>
<dbReference type="EC" id="4.2.1.130" evidence="1"/>
<dbReference type="GO" id="GO:0019243">
    <property type="term" value="P:methylglyoxal catabolic process to D-lactate via S-lactoyl-glutathione"/>
    <property type="evidence" value="ECO:0007669"/>
    <property type="project" value="TreeGrafter"/>
</dbReference>
<dbReference type="GO" id="GO:0005737">
    <property type="term" value="C:cytoplasm"/>
    <property type="evidence" value="ECO:0007669"/>
    <property type="project" value="TreeGrafter"/>
</dbReference>
<dbReference type="SUPFAM" id="SSF52317">
    <property type="entry name" value="Class I glutamine amidotransferase-like"/>
    <property type="match status" value="1"/>
</dbReference>
<dbReference type="InterPro" id="IPR029062">
    <property type="entry name" value="Class_I_gatase-like"/>
</dbReference>
<feature type="domain" description="DJ-1/PfpI" evidence="6">
    <location>
        <begin position="91"/>
        <end position="223"/>
    </location>
</feature>
<dbReference type="CDD" id="cd03141">
    <property type="entry name" value="GATase1_Hsp31_like"/>
    <property type="match status" value="1"/>
</dbReference>
<comment type="similarity">
    <text evidence="4">Belongs to the peptidase C56 family. HSP31-like subfamily.</text>
</comment>
<dbReference type="EMBL" id="MU006797">
    <property type="protein sequence ID" value="KAF2636599.1"/>
    <property type="molecule type" value="Genomic_DNA"/>
</dbReference>
<evidence type="ECO:0000256" key="2">
    <source>
        <dbReference type="ARBA" id="ARBA00023016"/>
    </source>
</evidence>
<sequence length="229" mass="24720">MSKPNILFVLTSHNKLGKLDTPTGWYLSELAHPYHVLHPKANITVASPLGGEAPVDPASVEATTDDISVDFLNNRSEVWKTTQPLHTFLGKSDSFDALFYVGGHGFMFDLADSEDSRKLIQEFWENDKVVAAICHAPAAFYNVRLSDGTLMVEGKDVTAFTNAEEEQVWLSKVVPFSAEDVLQKASGGRFVKAGELFGEKVVVSGKLITAQNPASGIGVGEAIARALGV</sequence>
<protein>
    <recommendedName>
        <fullName evidence="1">D-lactate dehydratase</fullName>
        <ecNumber evidence="1">4.2.1.130</ecNumber>
    </recommendedName>
</protein>
<proteinExistence type="inferred from homology"/>
<evidence type="ECO:0000256" key="1">
    <source>
        <dbReference type="ARBA" id="ARBA00013134"/>
    </source>
</evidence>
<evidence type="ECO:0000256" key="4">
    <source>
        <dbReference type="ARBA" id="ARBA00038493"/>
    </source>
</evidence>
<dbReference type="PANTHER" id="PTHR48094">
    <property type="entry name" value="PROTEIN/NUCLEIC ACID DEGLYCASE DJ-1-RELATED"/>
    <property type="match status" value="1"/>
</dbReference>
<comment type="catalytic activity">
    <reaction evidence="5">
        <text>methylglyoxal + H2O = (R)-lactate + H(+)</text>
        <dbReference type="Rhea" id="RHEA:27754"/>
        <dbReference type="ChEBI" id="CHEBI:15377"/>
        <dbReference type="ChEBI" id="CHEBI:15378"/>
        <dbReference type="ChEBI" id="CHEBI:16004"/>
        <dbReference type="ChEBI" id="CHEBI:17158"/>
        <dbReference type="EC" id="4.2.1.130"/>
    </reaction>
</comment>
<reference evidence="7" key="1">
    <citation type="journal article" date="2020" name="Stud. Mycol.">
        <title>101 Dothideomycetes genomes: a test case for predicting lifestyles and emergence of pathogens.</title>
        <authorList>
            <person name="Haridas S."/>
            <person name="Albert R."/>
            <person name="Binder M."/>
            <person name="Bloem J."/>
            <person name="Labutti K."/>
            <person name="Salamov A."/>
            <person name="Andreopoulos B."/>
            <person name="Baker S."/>
            <person name="Barry K."/>
            <person name="Bills G."/>
            <person name="Bluhm B."/>
            <person name="Cannon C."/>
            <person name="Castanera R."/>
            <person name="Culley D."/>
            <person name="Daum C."/>
            <person name="Ezra D."/>
            <person name="Gonzalez J."/>
            <person name="Henrissat B."/>
            <person name="Kuo A."/>
            <person name="Liang C."/>
            <person name="Lipzen A."/>
            <person name="Lutzoni F."/>
            <person name="Magnuson J."/>
            <person name="Mondo S."/>
            <person name="Nolan M."/>
            <person name="Ohm R."/>
            <person name="Pangilinan J."/>
            <person name="Park H.-J."/>
            <person name="Ramirez L."/>
            <person name="Alfaro M."/>
            <person name="Sun H."/>
            <person name="Tritt A."/>
            <person name="Yoshinaga Y."/>
            <person name="Zwiers L.-H."/>
            <person name="Turgeon B."/>
            <person name="Goodwin S."/>
            <person name="Spatafora J."/>
            <person name="Crous P."/>
            <person name="Grigoriev I."/>
        </authorList>
    </citation>
    <scope>NUCLEOTIDE SEQUENCE</scope>
    <source>
        <strain evidence="7">CBS 473.64</strain>
    </source>
</reference>
<dbReference type="AlphaFoldDB" id="A0A6A6RLU4"/>
<keyword evidence="3" id="KW-0456">Lyase</keyword>
<name>A0A6A6RLU4_9PLEO</name>
<keyword evidence="2" id="KW-0346">Stress response</keyword>
<dbReference type="OrthoDB" id="543156at2759"/>
<dbReference type="PANTHER" id="PTHR48094:SF11">
    <property type="entry name" value="GLUTATHIONE-INDEPENDENT GLYOXALASE HSP31-RELATED"/>
    <property type="match status" value="1"/>
</dbReference>
<organism evidence="7 8">
    <name type="scientific">Massarina eburnea CBS 473.64</name>
    <dbReference type="NCBI Taxonomy" id="1395130"/>
    <lineage>
        <taxon>Eukaryota</taxon>
        <taxon>Fungi</taxon>
        <taxon>Dikarya</taxon>
        <taxon>Ascomycota</taxon>
        <taxon>Pezizomycotina</taxon>
        <taxon>Dothideomycetes</taxon>
        <taxon>Pleosporomycetidae</taxon>
        <taxon>Pleosporales</taxon>
        <taxon>Massarineae</taxon>
        <taxon>Massarinaceae</taxon>
        <taxon>Massarina</taxon>
    </lineage>
</organism>
<evidence type="ECO:0000256" key="5">
    <source>
        <dbReference type="ARBA" id="ARBA00048082"/>
    </source>
</evidence>
<gene>
    <name evidence="7" type="ORF">P280DRAFT_472834</name>
</gene>
<evidence type="ECO:0000259" key="6">
    <source>
        <dbReference type="Pfam" id="PF01965"/>
    </source>
</evidence>
<evidence type="ECO:0000313" key="7">
    <source>
        <dbReference type="EMBL" id="KAF2636599.1"/>
    </source>
</evidence>
<dbReference type="InterPro" id="IPR002818">
    <property type="entry name" value="DJ-1/PfpI"/>
</dbReference>
<evidence type="ECO:0000313" key="8">
    <source>
        <dbReference type="Proteomes" id="UP000799753"/>
    </source>
</evidence>
<dbReference type="InterPro" id="IPR050325">
    <property type="entry name" value="Prot/Nucl_acid_deglycase"/>
</dbReference>
<accession>A0A6A6RLU4</accession>
<dbReference type="Pfam" id="PF01965">
    <property type="entry name" value="DJ-1_PfpI"/>
    <property type="match status" value="1"/>
</dbReference>
<evidence type="ECO:0000256" key="3">
    <source>
        <dbReference type="ARBA" id="ARBA00023239"/>
    </source>
</evidence>